<keyword evidence="2" id="KW-1185">Reference proteome</keyword>
<dbReference type="AlphaFoldDB" id="A0AA36EKK3"/>
<sequence>MVLKKKFTTFYLAAETLQILHVVIVLGELDDFFNQKYILAIEKSLSYKLEEACSAMPLFKTSSGILIQEAPPVSIPLHWLNARDRLRAMVARDEFRRSRNMVATIVQIS</sequence>
<protein>
    <submittedName>
        <fullName evidence="1">Uncharacterized protein</fullName>
    </submittedName>
</protein>
<gene>
    <name evidence="1" type="ORF">LSALG_LOCUS35633</name>
</gene>
<evidence type="ECO:0000313" key="1">
    <source>
        <dbReference type="EMBL" id="CAI9296785.1"/>
    </source>
</evidence>
<name>A0AA36EKK3_LACSI</name>
<reference evidence="1" key="1">
    <citation type="submission" date="2023-04" db="EMBL/GenBank/DDBJ databases">
        <authorList>
            <person name="Vijverberg K."/>
            <person name="Xiong W."/>
            <person name="Schranz E."/>
        </authorList>
    </citation>
    <scope>NUCLEOTIDE SEQUENCE</scope>
</reference>
<dbReference type="EMBL" id="OX465084">
    <property type="protein sequence ID" value="CAI9296785.1"/>
    <property type="molecule type" value="Genomic_DNA"/>
</dbReference>
<proteinExistence type="predicted"/>
<evidence type="ECO:0000313" key="2">
    <source>
        <dbReference type="Proteomes" id="UP001177003"/>
    </source>
</evidence>
<accession>A0AA36EKK3</accession>
<organism evidence="1 2">
    <name type="scientific">Lactuca saligna</name>
    <name type="common">Willowleaf lettuce</name>
    <dbReference type="NCBI Taxonomy" id="75948"/>
    <lineage>
        <taxon>Eukaryota</taxon>
        <taxon>Viridiplantae</taxon>
        <taxon>Streptophyta</taxon>
        <taxon>Embryophyta</taxon>
        <taxon>Tracheophyta</taxon>
        <taxon>Spermatophyta</taxon>
        <taxon>Magnoliopsida</taxon>
        <taxon>eudicotyledons</taxon>
        <taxon>Gunneridae</taxon>
        <taxon>Pentapetalae</taxon>
        <taxon>asterids</taxon>
        <taxon>campanulids</taxon>
        <taxon>Asterales</taxon>
        <taxon>Asteraceae</taxon>
        <taxon>Cichorioideae</taxon>
        <taxon>Cichorieae</taxon>
        <taxon>Lactucinae</taxon>
        <taxon>Lactuca</taxon>
    </lineage>
</organism>
<dbReference type="Proteomes" id="UP001177003">
    <property type="component" value="Chromosome 8"/>
</dbReference>